<protein>
    <recommendedName>
        <fullName evidence="3">DNA polymerase alpha subunit B</fullName>
    </recommendedName>
</protein>
<evidence type="ECO:0000256" key="1">
    <source>
        <dbReference type="ARBA" id="ARBA00004123"/>
    </source>
</evidence>
<evidence type="ECO:0000259" key="6">
    <source>
        <dbReference type="Pfam" id="PF04042"/>
    </source>
</evidence>
<evidence type="ECO:0000313" key="9">
    <source>
        <dbReference type="Proteomes" id="UP001362899"/>
    </source>
</evidence>
<evidence type="ECO:0000256" key="5">
    <source>
        <dbReference type="ARBA" id="ARBA00023242"/>
    </source>
</evidence>
<evidence type="ECO:0000256" key="4">
    <source>
        <dbReference type="ARBA" id="ARBA00022705"/>
    </source>
</evidence>
<keyword evidence="4" id="KW-0235">DNA replication</keyword>
<evidence type="ECO:0000313" key="8">
    <source>
        <dbReference type="EMBL" id="GMM53024.1"/>
    </source>
</evidence>
<dbReference type="GO" id="GO:0006270">
    <property type="term" value="P:DNA replication initiation"/>
    <property type="evidence" value="ECO:0007669"/>
    <property type="project" value="TreeGrafter"/>
</dbReference>
<keyword evidence="8" id="KW-0239">DNA-directed DNA polymerase</keyword>
<proteinExistence type="inferred from homology"/>
<evidence type="ECO:0000256" key="2">
    <source>
        <dbReference type="ARBA" id="ARBA00007299"/>
    </source>
</evidence>
<dbReference type="GO" id="GO:0005658">
    <property type="term" value="C:alpha DNA polymerase:primase complex"/>
    <property type="evidence" value="ECO:0007669"/>
    <property type="project" value="TreeGrafter"/>
</dbReference>
<feature type="domain" description="DNA polymerase alpha/delta/epsilon subunit B" evidence="6">
    <location>
        <begin position="278"/>
        <end position="389"/>
    </location>
</feature>
<dbReference type="AlphaFoldDB" id="A0AAV5RNC4"/>
<evidence type="ECO:0000256" key="3">
    <source>
        <dbReference type="ARBA" id="ARBA00018596"/>
    </source>
</evidence>
<dbReference type="PANTHER" id="PTHR23061">
    <property type="entry name" value="DNA POLYMERASE 2 ALPHA 70 KDA SUBUNIT"/>
    <property type="match status" value="1"/>
</dbReference>
<dbReference type="PANTHER" id="PTHR23061:SF12">
    <property type="entry name" value="DNA POLYMERASE ALPHA SUBUNIT B"/>
    <property type="match status" value="1"/>
</dbReference>
<dbReference type="Gene3D" id="3.60.21.60">
    <property type="match status" value="1"/>
</dbReference>
<keyword evidence="9" id="KW-1185">Reference proteome</keyword>
<dbReference type="InterPro" id="IPR016722">
    <property type="entry name" value="DNA_pol_alpha_bsu"/>
</dbReference>
<dbReference type="GO" id="GO:0003677">
    <property type="term" value="F:DNA binding"/>
    <property type="evidence" value="ECO:0007669"/>
    <property type="project" value="InterPro"/>
</dbReference>
<dbReference type="EMBL" id="BTGC01000008">
    <property type="protein sequence ID" value="GMM53024.1"/>
    <property type="molecule type" value="Genomic_DNA"/>
</dbReference>
<keyword evidence="5" id="KW-0539">Nucleus</keyword>
<accession>A0AAV5RNC4</accession>
<organism evidence="8 9">
    <name type="scientific">Starmerella bacillaris</name>
    <name type="common">Yeast</name>
    <name type="synonym">Candida zemplinina</name>
    <dbReference type="NCBI Taxonomy" id="1247836"/>
    <lineage>
        <taxon>Eukaryota</taxon>
        <taxon>Fungi</taxon>
        <taxon>Dikarya</taxon>
        <taxon>Ascomycota</taxon>
        <taxon>Saccharomycotina</taxon>
        <taxon>Dipodascomycetes</taxon>
        <taxon>Dipodascales</taxon>
        <taxon>Trichomonascaceae</taxon>
        <taxon>Starmerella</taxon>
    </lineage>
</organism>
<gene>
    <name evidence="8" type="ORF">DASB73_039870</name>
</gene>
<comment type="similarity">
    <text evidence="2">Belongs to the DNA polymerase alpha subunit B family.</text>
</comment>
<evidence type="ECO:0000259" key="7">
    <source>
        <dbReference type="Pfam" id="PF22062"/>
    </source>
</evidence>
<keyword evidence="8" id="KW-0808">Transferase</keyword>
<dbReference type="InterPro" id="IPR007185">
    <property type="entry name" value="DNA_pol_a/d/e_bsu"/>
</dbReference>
<dbReference type="Pfam" id="PF22062">
    <property type="entry name" value="OB_DPOA2"/>
    <property type="match status" value="1"/>
</dbReference>
<dbReference type="InterPro" id="IPR054300">
    <property type="entry name" value="OB_DPOA2"/>
</dbReference>
<name>A0AAV5RNC4_STABA</name>
<dbReference type="GO" id="GO:0003887">
    <property type="term" value="F:DNA-directed DNA polymerase activity"/>
    <property type="evidence" value="ECO:0007669"/>
    <property type="project" value="UniProtKB-KW"/>
</dbReference>
<keyword evidence="8" id="KW-0548">Nucleotidyltransferase</keyword>
<dbReference type="Proteomes" id="UP001362899">
    <property type="component" value="Unassembled WGS sequence"/>
</dbReference>
<dbReference type="Pfam" id="PF04042">
    <property type="entry name" value="DNA_pol_E_B"/>
    <property type="match status" value="1"/>
</dbReference>
<feature type="domain" description="DNA polymerase alpha subunit B OB" evidence="7">
    <location>
        <begin position="131"/>
        <end position="213"/>
    </location>
</feature>
<reference evidence="8 9" key="1">
    <citation type="journal article" date="2023" name="Elife">
        <title>Identification of key yeast species and microbe-microbe interactions impacting larval growth of Drosophila in the wild.</title>
        <authorList>
            <person name="Mure A."/>
            <person name="Sugiura Y."/>
            <person name="Maeda R."/>
            <person name="Honda K."/>
            <person name="Sakurai N."/>
            <person name="Takahashi Y."/>
            <person name="Watada M."/>
            <person name="Katoh T."/>
            <person name="Gotoh A."/>
            <person name="Gotoh Y."/>
            <person name="Taniguchi I."/>
            <person name="Nakamura K."/>
            <person name="Hayashi T."/>
            <person name="Katayama T."/>
            <person name="Uemura T."/>
            <person name="Hattori Y."/>
        </authorList>
    </citation>
    <scope>NUCLEOTIDE SEQUENCE [LARGE SCALE GENOMIC DNA]</scope>
    <source>
        <strain evidence="8 9">SB-73</strain>
    </source>
</reference>
<comment type="caution">
    <text evidence="8">The sequence shown here is derived from an EMBL/GenBank/DDBJ whole genome shotgun (WGS) entry which is preliminary data.</text>
</comment>
<sequence>MPTFSELQAKYGLSEQEIQTKWEAFSLRNNNAKPDAASLESFAISLSRNNKTKPRSILRQLPTKVEYKILDVTNTKVVGSLEPSNASQQDVEVQLLSVPKRVKYFNDSLDGISRTLKTQLKDAEQIFQALLKTELANGCRISQSTVWCVGRICRDLDSTQPGGPLYLENGERVLLNLQNIDEQMTSKMFPGKIVALEGKNPRGAEFIATSVRELPMLPLHTVPTIGEIETRVGIVRASTGDELRSLLAHVAKQNCSVVIVLGLPVPSTAFLHLLKQFRMQFVLLPSLDDTLSVPVYPQNAYNITHPKLHTASNPTRFLVNNELVLCSSAPVISDLGQSNPNKLFSFAEKARAILTQRQAYPLFPALIPLDMSSIEPSLTIESPNLLILQGDNAAEVVDGVFCVSVDKCAVVHKSSAVFSQIQ</sequence>
<comment type="subcellular location">
    <subcellularLocation>
        <location evidence="1">Nucleus</location>
    </subcellularLocation>
</comment>